<accession>A0A6B0TY10</accession>
<dbReference type="EMBL" id="GIFC01002986">
    <property type="protein sequence ID" value="MXU85069.1"/>
    <property type="molecule type" value="Transcribed_RNA"/>
</dbReference>
<name>A0A6B0TY10_IXORI</name>
<dbReference type="AlphaFoldDB" id="A0A6B0TY10"/>
<reference evidence="1" key="1">
    <citation type="submission" date="2019-12" db="EMBL/GenBank/DDBJ databases">
        <title>An insight into the sialome of adult female Ixodes ricinus ticks feeding for 6 days.</title>
        <authorList>
            <person name="Perner J."/>
            <person name="Ribeiro J.M.C."/>
        </authorList>
    </citation>
    <scope>NUCLEOTIDE SEQUENCE</scope>
    <source>
        <strain evidence="1">Semi-engorged</strain>
        <tissue evidence="1">Salivary glands</tissue>
    </source>
</reference>
<evidence type="ECO:0000313" key="1">
    <source>
        <dbReference type="EMBL" id="MXU85069.1"/>
    </source>
</evidence>
<protein>
    <submittedName>
        <fullName evidence="1">Putative secreted protein</fullName>
    </submittedName>
</protein>
<organism evidence="1">
    <name type="scientific">Ixodes ricinus</name>
    <name type="common">Common tick</name>
    <name type="synonym">Acarus ricinus</name>
    <dbReference type="NCBI Taxonomy" id="34613"/>
    <lineage>
        <taxon>Eukaryota</taxon>
        <taxon>Metazoa</taxon>
        <taxon>Ecdysozoa</taxon>
        <taxon>Arthropoda</taxon>
        <taxon>Chelicerata</taxon>
        <taxon>Arachnida</taxon>
        <taxon>Acari</taxon>
        <taxon>Parasitiformes</taxon>
        <taxon>Ixodida</taxon>
        <taxon>Ixodoidea</taxon>
        <taxon>Ixodidae</taxon>
        <taxon>Ixodinae</taxon>
        <taxon>Ixodes</taxon>
    </lineage>
</organism>
<sequence>MMRIPCKRIFSRTGCLAVTAVFVPSAEPETSSLAVRIRDFEALKRVQSRGLSTCPRWSTFRCFLQHSRTPPWKSLQTRWAGTTT</sequence>
<proteinExistence type="predicted"/>